<dbReference type="Gene3D" id="3.40.1170.60">
    <property type="match status" value="1"/>
</dbReference>
<dbReference type="Proteomes" id="UP000198705">
    <property type="component" value="Unassembled WGS sequence"/>
</dbReference>
<organism evidence="5 6">
    <name type="scientific">Bizionia echini</name>
    <dbReference type="NCBI Taxonomy" id="649333"/>
    <lineage>
        <taxon>Bacteria</taxon>
        <taxon>Pseudomonadati</taxon>
        <taxon>Bacteroidota</taxon>
        <taxon>Flavobacteriia</taxon>
        <taxon>Flavobacteriales</taxon>
        <taxon>Flavobacteriaceae</taxon>
        <taxon>Bizionia</taxon>
    </lineage>
</organism>
<protein>
    <submittedName>
        <fullName evidence="5">DNA polymerase V</fullName>
    </submittedName>
</protein>
<sequence length="419" mass="47809">MFALVDCNNFYASCERVFNPSLNDKPIVVLSNNDGCVIARSNEAKALGIPMGAPAFEYSKTFEKQNVNVFSSNYALYGDMSSRVMNLLSEFTPEVEIYSIDEAFLKFIGFELFSLQEIGETMRNRVTKGTGIPISIGFAPTKALSKVANKIAKKFPERTNNVYVIDDEEKRIKALKWLPIEDVWGIGRQHTKRLKNLNIHNAYQFSQLSDDWVRKNMSVVGLRLKHDLEGKPTLDLETTANKKMIATTRSFEGMLTSYQDIRERVSTFAVSCAEKLRNQKSQCNMLMVFLHTNGFRKDLPQYGRNIVVKTHYPTNSSIDLVKYAEAGLQAIYREGFHYKKAGVIVMGLTPSNQKQFTLFTSENPKHQPIMNIVDRLNKAYGNNKIKFGSQSLGRQWKMKQERLSPRYSTNINEIIDIRV</sequence>
<dbReference type="CDD" id="cd01700">
    <property type="entry name" value="PolY_Pol_V_umuC"/>
    <property type="match status" value="1"/>
</dbReference>
<dbReference type="Gene3D" id="1.10.150.20">
    <property type="entry name" value="5' to 3' exonuclease, C-terminal subdomain"/>
    <property type="match status" value="1"/>
</dbReference>
<dbReference type="Pfam" id="PF13438">
    <property type="entry name" value="DUF4113"/>
    <property type="match status" value="1"/>
</dbReference>
<keyword evidence="2" id="KW-0227">DNA damage</keyword>
<name>A0A1I4YJU0_9FLAO</name>
<dbReference type="STRING" id="649333.SAMN04487989_10168"/>
<dbReference type="GO" id="GO:0003684">
    <property type="term" value="F:damaged DNA binding"/>
    <property type="evidence" value="ECO:0007669"/>
    <property type="project" value="InterPro"/>
</dbReference>
<dbReference type="GO" id="GO:0006281">
    <property type="term" value="P:DNA repair"/>
    <property type="evidence" value="ECO:0007669"/>
    <property type="project" value="InterPro"/>
</dbReference>
<dbReference type="Pfam" id="PF11799">
    <property type="entry name" value="IMS_C"/>
    <property type="match status" value="1"/>
</dbReference>
<dbReference type="GO" id="GO:0003887">
    <property type="term" value="F:DNA-directed DNA polymerase activity"/>
    <property type="evidence" value="ECO:0007669"/>
    <property type="project" value="UniProtKB-KW"/>
</dbReference>
<dbReference type="InterPro" id="IPR043502">
    <property type="entry name" value="DNA/RNA_pol_sf"/>
</dbReference>
<dbReference type="AlphaFoldDB" id="A0A1I4YJU0"/>
<accession>A0A1I4YJU0</accession>
<dbReference type="InterPro" id="IPR025188">
    <property type="entry name" value="DUF4113"/>
</dbReference>
<evidence type="ECO:0000256" key="3">
    <source>
        <dbReference type="ARBA" id="ARBA00023236"/>
    </source>
</evidence>
<evidence type="ECO:0000313" key="6">
    <source>
        <dbReference type="Proteomes" id="UP000198705"/>
    </source>
</evidence>
<keyword evidence="3" id="KW-0742">SOS response</keyword>
<dbReference type="EMBL" id="FOVN01000001">
    <property type="protein sequence ID" value="SFN38315.1"/>
    <property type="molecule type" value="Genomic_DNA"/>
</dbReference>
<keyword evidence="6" id="KW-1185">Reference proteome</keyword>
<dbReference type="PANTHER" id="PTHR11076">
    <property type="entry name" value="DNA REPAIR POLYMERASE UMUC / TRANSFERASE FAMILY MEMBER"/>
    <property type="match status" value="1"/>
</dbReference>
<dbReference type="RefSeq" id="WP_092205670.1">
    <property type="nucleotide sequence ID" value="NZ_FOVN01000001.1"/>
</dbReference>
<reference evidence="6" key="1">
    <citation type="submission" date="2016-10" db="EMBL/GenBank/DDBJ databases">
        <authorList>
            <person name="Varghese N."/>
            <person name="Submissions S."/>
        </authorList>
    </citation>
    <scope>NUCLEOTIDE SEQUENCE [LARGE SCALE GENOMIC DNA]</scope>
    <source>
        <strain evidence="6">DSM 23925</strain>
    </source>
</reference>
<gene>
    <name evidence="5" type="ORF">SAMN04487989_10168</name>
</gene>
<dbReference type="Pfam" id="PF00817">
    <property type="entry name" value="IMS"/>
    <property type="match status" value="1"/>
</dbReference>
<proteinExistence type="inferred from homology"/>
<dbReference type="OrthoDB" id="9808813at2"/>
<dbReference type="InterPro" id="IPR017961">
    <property type="entry name" value="DNA_pol_Y-fam_little_finger"/>
</dbReference>
<evidence type="ECO:0000256" key="2">
    <source>
        <dbReference type="ARBA" id="ARBA00023199"/>
    </source>
</evidence>
<evidence type="ECO:0000256" key="1">
    <source>
        <dbReference type="ARBA" id="ARBA00010945"/>
    </source>
</evidence>
<evidence type="ECO:0000313" key="5">
    <source>
        <dbReference type="EMBL" id="SFN38315.1"/>
    </source>
</evidence>
<evidence type="ECO:0000259" key="4">
    <source>
        <dbReference type="PROSITE" id="PS50173"/>
    </source>
</evidence>
<comment type="similarity">
    <text evidence="1">Belongs to the DNA polymerase type-Y family.</text>
</comment>
<dbReference type="InterPro" id="IPR001126">
    <property type="entry name" value="UmuC"/>
</dbReference>
<dbReference type="GO" id="GO:0042276">
    <property type="term" value="P:error-prone translesion synthesis"/>
    <property type="evidence" value="ECO:0007669"/>
    <property type="project" value="TreeGrafter"/>
</dbReference>
<dbReference type="GO" id="GO:0009432">
    <property type="term" value="P:SOS response"/>
    <property type="evidence" value="ECO:0007669"/>
    <property type="project" value="UniProtKB-KW"/>
</dbReference>
<dbReference type="InterPro" id="IPR050116">
    <property type="entry name" value="DNA_polymerase-Y"/>
</dbReference>
<dbReference type="Gene3D" id="3.30.70.270">
    <property type="match status" value="1"/>
</dbReference>
<dbReference type="PROSITE" id="PS50173">
    <property type="entry name" value="UMUC"/>
    <property type="match status" value="1"/>
</dbReference>
<feature type="domain" description="UmuC" evidence="4">
    <location>
        <begin position="2"/>
        <end position="187"/>
    </location>
</feature>
<dbReference type="PANTHER" id="PTHR11076:SF33">
    <property type="entry name" value="DNA POLYMERASE KAPPA"/>
    <property type="match status" value="1"/>
</dbReference>
<dbReference type="SUPFAM" id="SSF56672">
    <property type="entry name" value="DNA/RNA polymerases"/>
    <property type="match status" value="1"/>
</dbReference>
<dbReference type="InterPro" id="IPR043128">
    <property type="entry name" value="Rev_trsase/Diguanyl_cyclase"/>
</dbReference>
<keyword evidence="2" id="KW-0741">SOS mutagenesis</keyword>